<keyword evidence="6 11" id="KW-1133">Transmembrane helix</keyword>
<reference evidence="14 15" key="1">
    <citation type="submission" date="2021-11" db="EMBL/GenBank/DDBJ databases">
        <authorList>
            <person name="Depoorter E."/>
        </authorList>
    </citation>
    <scope>NUCLEOTIDE SEQUENCE [LARGE SCALE GENOMIC DNA]</scope>
    <source>
        <strain evidence="14 15">LMG 24286</strain>
    </source>
</reference>
<evidence type="ECO:0000259" key="12">
    <source>
        <dbReference type="Pfam" id="PF01514"/>
    </source>
</evidence>
<keyword evidence="4" id="KW-1003">Cell membrane</keyword>
<evidence type="ECO:0000256" key="9">
    <source>
        <dbReference type="PIRNR" id="PIRNR004862"/>
    </source>
</evidence>
<keyword evidence="5 11" id="KW-0812">Transmembrane</keyword>
<keyword evidence="14" id="KW-0969">Cilium</keyword>
<evidence type="ECO:0000256" key="3">
    <source>
        <dbReference type="ARBA" id="ARBA00007971"/>
    </source>
</evidence>
<evidence type="ECO:0000313" key="14">
    <source>
        <dbReference type="EMBL" id="CAH0417882.1"/>
    </source>
</evidence>
<comment type="subcellular location">
    <subcellularLocation>
        <location evidence="1 9">Bacterial flagellum basal body</location>
    </subcellularLocation>
    <subcellularLocation>
        <location evidence="2">Cell membrane</location>
        <topology evidence="2">Multi-pass membrane protein</topology>
    </subcellularLocation>
</comment>
<evidence type="ECO:0000256" key="8">
    <source>
        <dbReference type="ARBA" id="ARBA00023143"/>
    </source>
</evidence>
<dbReference type="PIRSF" id="PIRSF004862">
    <property type="entry name" value="FliF"/>
    <property type="match status" value="1"/>
</dbReference>
<evidence type="ECO:0000313" key="15">
    <source>
        <dbReference type="Proteomes" id="UP000789719"/>
    </source>
</evidence>
<sequence length="510" mass="55284">MERVNSSFGNIKDKWSAISRPMKIGIISGLLSLIAIGVISFTLLTRVQYGVLFANVNQGDAGNITATLKSQNVPYKLEDGGTTIMIPADKVDQTRIDLAMANKLPNSTSGFELFDKTNMMTTDQDRKIMYQRALTGELERSISSLNAVQSARVILVTPSQSVFDDSTDKKASASVILTLKGNTISDSAVQGIVALTSASVENLNPDNVKVVDSNGRILADGDSGNDNPLTGGNSKFLQMKQQYENQLTQKLSTLLTPIYGAGKFQVAINVDLDFNSVERNTVKYSNPNIRSENLQIAGNNANNQQTSGQPDNAANVAGAKNDQNGTFNRTINNELDTDTTKIINAPGSVQRITASVVLNGDANNAASANQVQTMVANAIGLDSKRGDAVNIQDVSFAKTKMNTTSTPKDAKKANDLWIYLAVAAGILTLGLATFFIIRSRRRNEEDDEYEYDDYEDEAKEVPEAPTSTPVELDENAESVVESKTNQAKDFAMKNPDIVADLVKTWVREDK</sequence>
<dbReference type="Gene3D" id="3.30.300.30">
    <property type="match status" value="1"/>
</dbReference>
<evidence type="ECO:0000256" key="10">
    <source>
        <dbReference type="SAM" id="MobiDB-lite"/>
    </source>
</evidence>
<feature type="domain" description="Flagellar M-ring C-terminal" evidence="13">
    <location>
        <begin position="255"/>
        <end position="396"/>
    </location>
</feature>
<name>A0ABM8Z9B4_9LACO</name>
<dbReference type="InterPro" id="IPR043427">
    <property type="entry name" value="YscJ/FliF"/>
</dbReference>
<evidence type="ECO:0000259" key="13">
    <source>
        <dbReference type="Pfam" id="PF08345"/>
    </source>
</evidence>
<dbReference type="PANTHER" id="PTHR30046:SF0">
    <property type="entry name" value="FLAGELLAR M-RING PROTEIN"/>
    <property type="match status" value="1"/>
</dbReference>
<dbReference type="PANTHER" id="PTHR30046">
    <property type="entry name" value="FLAGELLAR M-RING PROTEIN"/>
    <property type="match status" value="1"/>
</dbReference>
<evidence type="ECO:0000256" key="4">
    <source>
        <dbReference type="ARBA" id="ARBA00022475"/>
    </source>
</evidence>
<evidence type="ECO:0000256" key="7">
    <source>
        <dbReference type="ARBA" id="ARBA00023136"/>
    </source>
</evidence>
<keyword evidence="14" id="KW-0282">Flagellum</keyword>
<keyword evidence="7 11" id="KW-0472">Membrane</keyword>
<accession>A0ABM8Z9B4</accession>
<comment type="similarity">
    <text evidence="3 9">Belongs to the FliF family.</text>
</comment>
<feature type="compositionally biased region" description="Acidic residues" evidence="10">
    <location>
        <begin position="446"/>
        <end position="458"/>
    </location>
</feature>
<dbReference type="InterPro" id="IPR013556">
    <property type="entry name" value="Flag_M-ring_C"/>
</dbReference>
<evidence type="ECO:0000256" key="1">
    <source>
        <dbReference type="ARBA" id="ARBA00004117"/>
    </source>
</evidence>
<evidence type="ECO:0000256" key="2">
    <source>
        <dbReference type="ARBA" id="ARBA00004651"/>
    </source>
</evidence>
<dbReference type="InterPro" id="IPR045851">
    <property type="entry name" value="AMP-bd_C_sf"/>
</dbReference>
<dbReference type="PRINTS" id="PR01009">
    <property type="entry name" value="FLGMRINGFLIF"/>
</dbReference>
<feature type="domain" description="Flagellar M-ring N-terminal" evidence="12">
    <location>
        <begin position="45"/>
        <end position="219"/>
    </location>
</feature>
<feature type="transmembrane region" description="Helical" evidence="11">
    <location>
        <begin position="24"/>
        <end position="44"/>
    </location>
</feature>
<dbReference type="Pfam" id="PF08345">
    <property type="entry name" value="YscJ_FliF_C"/>
    <property type="match status" value="1"/>
</dbReference>
<keyword evidence="8 9" id="KW-0975">Bacterial flagellum</keyword>
<dbReference type="NCBIfam" id="TIGR00206">
    <property type="entry name" value="fliF"/>
    <property type="match status" value="1"/>
</dbReference>
<feature type="region of interest" description="Disordered" evidence="10">
    <location>
        <begin position="446"/>
        <end position="486"/>
    </location>
</feature>
<evidence type="ECO:0000256" key="11">
    <source>
        <dbReference type="SAM" id="Phobius"/>
    </source>
</evidence>
<dbReference type="InterPro" id="IPR006182">
    <property type="entry name" value="FliF_N_dom"/>
</dbReference>
<gene>
    <name evidence="14" type="primary">fliF</name>
    <name evidence="14" type="ORF">WGH24286_00298</name>
</gene>
<evidence type="ECO:0000256" key="5">
    <source>
        <dbReference type="ARBA" id="ARBA00022692"/>
    </source>
</evidence>
<feature type="transmembrane region" description="Helical" evidence="11">
    <location>
        <begin position="416"/>
        <end position="437"/>
    </location>
</feature>
<comment type="caution">
    <text evidence="14">The sequence shown here is derived from an EMBL/GenBank/DDBJ whole genome shotgun (WGS) entry which is preliminary data.</text>
</comment>
<dbReference type="Proteomes" id="UP000789719">
    <property type="component" value="Unassembled WGS sequence"/>
</dbReference>
<evidence type="ECO:0000256" key="6">
    <source>
        <dbReference type="ARBA" id="ARBA00022989"/>
    </source>
</evidence>
<dbReference type="Pfam" id="PF01514">
    <property type="entry name" value="YscJ_FliF"/>
    <property type="match status" value="1"/>
</dbReference>
<dbReference type="EMBL" id="CAKKNT010000002">
    <property type="protein sequence ID" value="CAH0417882.1"/>
    <property type="molecule type" value="Genomic_DNA"/>
</dbReference>
<dbReference type="RefSeq" id="WP_230097995.1">
    <property type="nucleotide sequence ID" value="NZ_CAKKNT010000002.1"/>
</dbReference>
<protein>
    <recommendedName>
        <fullName evidence="9">Flagellar M-ring protein</fullName>
    </recommendedName>
</protein>
<comment type="function">
    <text evidence="9">The M ring may be actively involved in energy transduction.</text>
</comment>
<keyword evidence="14" id="KW-0966">Cell projection</keyword>
<dbReference type="InterPro" id="IPR000067">
    <property type="entry name" value="FlgMring_FliF"/>
</dbReference>
<proteinExistence type="inferred from homology"/>
<keyword evidence="15" id="KW-1185">Reference proteome</keyword>
<organism evidence="14 15">
    <name type="scientific">Periweissella ghanensis</name>
    <dbReference type="NCBI Taxonomy" id="467997"/>
    <lineage>
        <taxon>Bacteria</taxon>
        <taxon>Bacillati</taxon>
        <taxon>Bacillota</taxon>
        <taxon>Bacilli</taxon>
        <taxon>Lactobacillales</taxon>
        <taxon>Lactobacillaceae</taxon>
        <taxon>Periweissella</taxon>
    </lineage>
</organism>